<dbReference type="EMBL" id="FOVK01000002">
    <property type="protein sequence ID" value="SFN57697.1"/>
    <property type="molecule type" value="Genomic_DNA"/>
</dbReference>
<evidence type="ECO:0000313" key="3">
    <source>
        <dbReference type="Proteomes" id="UP000181899"/>
    </source>
</evidence>
<dbReference type="GO" id="GO:0016740">
    <property type="term" value="F:transferase activity"/>
    <property type="evidence" value="ECO:0007669"/>
    <property type="project" value="UniProtKB-KW"/>
</dbReference>
<organism evidence="2 3">
    <name type="scientific">Proteiniclasticum ruminis</name>
    <dbReference type="NCBI Taxonomy" id="398199"/>
    <lineage>
        <taxon>Bacteria</taxon>
        <taxon>Bacillati</taxon>
        <taxon>Bacillota</taxon>
        <taxon>Clostridia</taxon>
        <taxon>Eubacteriales</taxon>
        <taxon>Clostridiaceae</taxon>
        <taxon>Proteiniclasticum</taxon>
    </lineage>
</organism>
<dbReference type="SUPFAM" id="SSF53448">
    <property type="entry name" value="Nucleotide-diphospho-sugar transferases"/>
    <property type="match status" value="1"/>
</dbReference>
<dbReference type="CDD" id="cd00761">
    <property type="entry name" value="Glyco_tranf_GTA_type"/>
    <property type="match status" value="1"/>
</dbReference>
<reference evidence="2 3" key="1">
    <citation type="submission" date="2016-10" db="EMBL/GenBank/DDBJ databases">
        <authorList>
            <person name="de Groot N.N."/>
        </authorList>
    </citation>
    <scope>NUCLEOTIDE SEQUENCE [LARGE SCALE GENOMIC DNA]</scope>
    <source>
        <strain evidence="2 3">ML2</strain>
    </source>
</reference>
<protein>
    <submittedName>
        <fullName evidence="2">Glycosyltransferase, GT2 family</fullName>
    </submittedName>
</protein>
<gene>
    <name evidence="2" type="ORF">SAMN04488695_102333</name>
</gene>
<dbReference type="RefSeq" id="WP_074911435.1">
    <property type="nucleotide sequence ID" value="NZ_FOVK01000002.1"/>
</dbReference>
<dbReference type="InterPro" id="IPR029044">
    <property type="entry name" value="Nucleotide-diphossugar_trans"/>
</dbReference>
<keyword evidence="3" id="KW-1185">Reference proteome</keyword>
<dbReference type="Gene3D" id="3.90.550.10">
    <property type="entry name" value="Spore Coat Polysaccharide Biosynthesis Protein SpsA, Chain A"/>
    <property type="match status" value="1"/>
</dbReference>
<evidence type="ECO:0000259" key="1">
    <source>
        <dbReference type="Pfam" id="PF13712"/>
    </source>
</evidence>
<name>A0A1I5A5J0_9CLOT</name>
<accession>A0A1I5A5J0</accession>
<feature type="domain" description="Streptomycin biosynthesis protein StrF" evidence="1">
    <location>
        <begin position="12"/>
        <end position="183"/>
    </location>
</feature>
<dbReference type="OrthoDB" id="176403at2"/>
<evidence type="ECO:0000313" key="2">
    <source>
        <dbReference type="EMBL" id="SFN57697.1"/>
    </source>
</evidence>
<dbReference type="Proteomes" id="UP000181899">
    <property type="component" value="Unassembled WGS sequence"/>
</dbReference>
<sequence length="247" mass="28199">MKEEVSRVVSVICVYNKKNVLEEQLLRGISLQNADYELVLVDNSRNEFSSAAKALNYGAQKSKGDIFVFCHQDILFEESDSLQRIEKTIKRFDGNVVVGAAGRDEEDVVVTNITHGDQREYAGSKRVEDYASVQVLDEVLLACSREVFEQIRFDEVSCDDWHFYGIEFCLSASTKGIPSVVIPFKMHHFSQGKLSVGYFQSLLKVAKKHRKDHKIIRCTMSTFNTNLMGTYYYVLKHMMSLKLKGQI</sequence>
<proteinExistence type="predicted"/>
<keyword evidence="2" id="KW-0808">Transferase</keyword>
<dbReference type="AlphaFoldDB" id="A0A1I5A5J0"/>
<dbReference type="InterPro" id="IPR059123">
    <property type="entry name" value="StrF_dom"/>
</dbReference>
<dbReference type="Pfam" id="PF13712">
    <property type="entry name" value="Glyco_tranf_2_5"/>
    <property type="match status" value="1"/>
</dbReference>